<feature type="domain" description="VWFA" evidence="2">
    <location>
        <begin position="3"/>
        <end position="210"/>
    </location>
</feature>
<evidence type="ECO:0000256" key="1">
    <source>
        <dbReference type="SAM" id="MobiDB-lite"/>
    </source>
</evidence>
<sequence length="858" mass="97154">MPVLLFLIDTSASMNQRTHLGTTYLDIAKGAVETFMKLRGRDPASRGDRYMLVNFEDVPFGIKAGWKESHATFMTELRNLQATGLTTIGQSLRNAFDLLNLNRLVTGIDNYGQGRNPFFLEPAIIIAITDGNKLTSSGGVQDEVSLHLRSVERSDWLVNQGKTFNFSNTTDSLVFWDLYTYRHVFVAGRSYSVFSQRMLNQCLESLVQKIQSGVVINFEKTGPDPPPLEDTPAEVVKSGPQPWHCCHKLIYVRPNPKTGVPIGHWPIPEAFWPDQNSPTLPPRSAHPHVRFSCVDAEPMVIDKVPFDKYELEPSPLTQYILERKSPHTCWQVFVCNSAKYSDLGQPFGYLKASTALNCVNLFVMPYNYPVLLPLLDDLIKVHKFKPTIKWRQSFENYLKTMPPYYIGSLRKALRIMGAPNLLADNLEYGLSYSVVSYLKKLSQQTKIEYDRLIALIGKKQPPEPGLKVRWRGGSISLAQRRDFIQQLQNLTGEAPALPMELNPKEFQGFHLALLNKSLKPQSFRNPYDIPRSHLLDQLSRMRRNLLNTSVCTVRGHDSDQLHSVPIAQMGNYQDFLKAAPQPLRDADPEQPKRLHTFGNPFKLDKKGMMIDEADEFVTGPQNKGKRPGDSNNVPGGGPKRRRCMSPLLRLGRLWDIVCGGYGTTRPTQPIWITVNVFGFFHLSVDMDVNDGAPEADLIINHVDQNHYGSDRNSDSEADRPSSPADLQENHTAADPQVTRHGDEDENGQTHPSELPLGSEGGAEMVLMDDQVQHYITPSALKKHIHTETTKVNNELRSLITKEIRKPGRRMYPNLVYRQGGQNNRNGEQFKKRVLIEQLENFLEEIHNRATNMNHVDTF</sequence>
<dbReference type="InterPro" id="IPR051113">
    <property type="entry name" value="Integrator_subunit6"/>
</dbReference>
<proteinExistence type="predicted"/>
<protein>
    <submittedName>
        <fullName evidence="3">Integrator complex subunit 6</fullName>
    </submittedName>
</protein>
<dbReference type="InterPro" id="IPR002035">
    <property type="entry name" value="VWF_A"/>
</dbReference>
<dbReference type="Pfam" id="PF13519">
    <property type="entry name" value="VWA_2"/>
    <property type="match status" value="1"/>
</dbReference>
<organism evidence="3 4">
    <name type="scientific">Neolamprologus brichardi</name>
    <name type="common">Fairy cichlid</name>
    <name type="synonym">Lamprologus brichardi</name>
    <dbReference type="NCBI Taxonomy" id="32507"/>
    <lineage>
        <taxon>Eukaryota</taxon>
        <taxon>Metazoa</taxon>
        <taxon>Chordata</taxon>
        <taxon>Craniata</taxon>
        <taxon>Vertebrata</taxon>
        <taxon>Euteleostomi</taxon>
        <taxon>Actinopterygii</taxon>
        <taxon>Neopterygii</taxon>
        <taxon>Teleostei</taxon>
        <taxon>Neoteleostei</taxon>
        <taxon>Acanthomorphata</taxon>
        <taxon>Ovalentaria</taxon>
        <taxon>Cichlomorphae</taxon>
        <taxon>Cichliformes</taxon>
        <taxon>Cichlidae</taxon>
        <taxon>African cichlids</taxon>
        <taxon>Pseudocrenilabrinae</taxon>
        <taxon>Lamprologini</taxon>
        <taxon>Neolamprologus</taxon>
    </lineage>
</organism>
<dbReference type="GO" id="GO:0034472">
    <property type="term" value="P:snRNA 3'-end processing"/>
    <property type="evidence" value="ECO:0007669"/>
    <property type="project" value="TreeGrafter"/>
</dbReference>
<dbReference type="PANTHER" id="PTHR12957">
    <property type="entry name" value="DEAD/H BOX POLYPEPTIDE 26/DICE1-RELATED"/>
    <property type="match status" value="1"/>
</dbReference>
<dbReference type="GO" id="GO:0032039">
    <property type="term" value="C:integrator complex"/>
    <property type="evidence" value="ECO:0007669"/>
    <property type="project" value="TreeGrafter"/>
</dbReference>
<feature type="region of interest" description="Disordered" evidence="1">
    <location>
        <begin position="617"/>
        <end position="642"/>
    </location>
</feature>
<reference evidence="3" key="2">
    <citation type="submission" date="2025-09" db="UniProtKB">
        <authorList>
            <consortium name="Ensembl"/>
        </authorList>
    </citation>
    <scope>IDENTIFICATION</scope>
</reference>
<dbReference type="GeneTree" id="ENSGT00390000016655"/>
<dbReference type="InterPro" id="IPR036465">
    <property type="entry name" value="vWFA_dom_sf"/>
</dbReference>
<evidence type="ECO:0000313" key="4">
    <source>
        <dbReference type="Proteomes" id="UP000261580"/>
    </source>
</evidence>
<dbReference type="PROSITE" id="PS50234">
    <property type="entry name" value="VWFA"/>
    <property type="match status" value="1"/>
</dbReference>
<feature type="region of interest" description="Disordered" evidence="1">
    <location>
        <begin position="705"/>
        <end position="759"/>
    </location>
</feature>
<dbReference type="PANTHER" id="PTHR12957:SF23">
    <property type="entry name" value="INTEGRATOR COMPLEX SUBUNIT 6"/>
    <property type="match status" value="1"/>
</dbReference>
<dbReference type="Bgee" id="ENSNBRG00000001247">
    <property type="expression patterns" value="Expressed in blood and 4 other cell types or tissues"/>
</dbReference>
<reference evidence="3" key="1">
    <citation type="submission" date="2025-08" db="UniProtKB">
        <authorList>
            <consortium name="Ensembl"/>
        </authorList>
    </citation>
    <scope>IDENTIFICATION</scope>
</reference>
<dbReference type="SUPFAM" id="SSF53300">
    <property type="entry name" value="vWA-like"/>
    <property type="match status" value="1"/>
</dbReference>
<dbReference type="Ensembl" id="ENSNBRT00000001630.1">
    <property type="protein sequence ID" value="ENSNBRP00000001564.1"/>
    <property type="gene ID" value="ENSNBRG00000001247.1"/>
</dbReference>
<dbReference type="Gene3D" id="3.40.50.410">
    <property type="entry name" value="von Willebrand factor, type A domain"/>
    <property type="match status" value="1"/>
</dbReference>
<dbReference type="InterPro" id="IPR057413">
    <property type="entry name" value="Beta-barrel_INTS6"/>
</dbReference>
<accession>A0A3Q4M3S2</accession>
<feature type="compositionally biased region" description="Basic and acidic residues" evidence="1">
    <location>
        <begin position="708"/>
        <end position="719"/>
    </location>
</feature>
<dbReference type="Proteomes" id="UP000261580">
    <property type="component" value="Unassembled WGS sequence"/>
</dbReference>
<evidence type="ECO:0000259" key="2">
    <source>
        <dbReference type="PROSITE" id="PS50234"/>
    </source>
</evidence>
<evidence type="ECO:0000313" key="3">
    <source>
        <dbReference type="Ensembl" id="ENSNBRP00000001564.1"/>
    </source>
</evidence>
<dbReference type="Pfam" id="PF25462">
    <property type="entry name" value="Beta-barrel_INTS6"/>
    <property type="match status" value="1"/>
</dbReference>
<dbReference type="FunFam" id="3.40.50.410:FF:000010">
    <property type="entry name" value="Integrator complex subunit 6 like"/>
    <property type="match status" value="1"/>
</dbReference>
<name>A0A3Q4M3S2_NEOBR</name>
<keyword evidence="4" id="KW-1185">Reference proteome</keyword>
<dbReference type="CDD" id="cd00198">
    <property type="entry name" value="vWFA"/>
    <property type="match status" value="1"/>
</dbReference>
<dbReference type="STRING" id="32507.ENSNBRP00000001564"/>
<dbReference type="AlphaFoldDB" id="A0A3Q4M3S2"/>
<dbReference type="OMA" id="LNQNHYG"/>